<proteinExistence type="predicted"/>
<feature type="transmembrane region" description="Helical" evidence="1">
    <location>
        <begin position="174"/>
        <end position="194"/>
    </location>
</feature>
<accession>A0ABY4QHJ9</accession>
<evidence type="ECO:0000313" key="3">
    <source>
        <dbReference type="Proteomes" id="UP001056588"/>
    </source>
</evidence>
<feature type="transmembrane region" description="Helical" evidence="1">
    <location>
        <begin position="20"/>
        <end position="51"/>
    </location>
</feature>
<keyword evidence="1" id="KW-0472">Membrane</keyword>
<dbReference type="PANTHER" id="PTHR41324:SF1">
    <property type="entry name" value="DUF2232 DOMAIN-CONTAINING PROTEIN"/>
    <property type="match status" value="1"/>
</dbReference>
<evidence type="ECO:0000313" key="2">
    <source>
        <dbReference type="EMBL" id="UQW82728.1"/>
    </source>
</evidence>
<keyword evidence="1" id="KW-0812">Transmembrane</keyword>
<dbReference type="Pfam" id="PF09991">
    <property type="entry name" value="DUF2232"/>
    <property type="match status" value="1"/>
</dbReference>
<name>A0ABY4QHJ9_9STAP</name>
<dbReference type="RefSeq" id="WP_193433013.1">
    <property type="nucleotide sequence ID" value="NZ_CP093217.1"/>
</dbReference>
<dbReference type="Proteomes" id="UP001056588">
    <property type="component" value="Chromosome"/>
</dbReference>
<dbReference type="InterPro" id="IPR018710">
    <property type="entry name" value="DUF2232"/>
</dbReference>
<feature type="transmembrane region" description="Helical" evidence="1">
    <location>
        <begin position="245"/>
        <end position="263"/>
    </location>
</feature>
<evidence type="ECO:0000256" key="1">
    <source>
        <dbReference type="SAM" id="Phobius"/>
    </source>
</evidence>
<reference evidence="2" key="1">
    <citation type="submission" date="2022-03" db="EMBL/GenBank/DDBJ databases">
        <title>Complete Genome Sequence of Staphylococcus edaphicus strain CCM 8731.</title>
        <authorList>
            <person name="Rimmer C.O."/>
            <person name="Thomas J.C."/>
        </authorList>
    </citation>
    <scope>NUCLEOTIDE SEQUENCE</scope>
    <source>
        <strain evidence="2">CCM 8731</strain>
    </source>
</reference>
<keyword evidence="1" id="KW-1133">Transmembrane helix</keyword>
<feature type="transmembrane region" description="Helical" evidence="1">
    <location>
        <begin position="215"/>
        <end position="233"/>
    </location>
</feature>
<dbReference type="EMBL" id="CP093217">
    <property type="protein sequence ID" value="UQW82728.1"/>
    <property type="molecule type" value="Genomic_DNA"/>
</dbReference>
<feature type="transmembrane region" description="Helical" evidence="1">
    <location>
        <begin position="63"/>
        <end position="92"/>
    </location>
</feature>
<keyword evidence="3" id="KW-1185">Reference proteome</keyword>
<sequence length="308" mass="34105">MGVANLFSKIYPKATVLSILTLIVVALALHILPPLGLVLSVFATIPGIILWHKSIESFGLTAVITVVLTTLLGNIFVLSIMVLVLIVSFVVGQLLKERTSKERILYITTTYISMVSLIAFMGLQTFDKIPSATALMKPIKDQMHQVVSGAAVGNDYKEMLEEGFRQMAVQLPSYVIITVFLLVLINLIITFPILRKFKIATPIFKPLYAWQMSRSLLWMYIIVLICVMFASQAGTFQSVVLNFEIVLSLCMYIQGLSVIHFFGKAKSMPLALTVLLMVIGTILMPLTHIVSLLGVIDLCINLKSIIKK</sequence>
<feature type="transmembrane region" description="Helical" evidence="1">
    <location>
        <begin position="270"/>
        <end position="296"/>
    </location>
</feature>
<protein>
    <submittedName>
        <fullName evidence="2">DUF2232 domain-containing protein</fullName>
    </submittedName>
</protein>
<organism evidence="2 3">
    <name type="scientific">Staphylococcus edaphicus</name>
    <dbReference type="NCBI Taxonomy" id="1955013"/>
    <lineage>
        <taxon>Bacteria</taxon>
        <taxon>Bacillati</taxon>
        <taxon>Bacillota</taxon>
        <taxon>Bacilli</taxon>
        <taxon>Bacillales</taxon>
        <taxon>Staphylococcaceae</taxon>
        <taxon>Staphylococcus</taxon>
    </lineage>
</organism>
<gene>
    <name evidence="2" type="ORF">MNY58_00065</name>
</gene>
<feature type="transmembrane region" description="Helical" evidence="1">
    <location>
        <begin position="104"/>
        <end position="126"/>
    </location>
</feature>
<dbReference type="PANTHER" id="PTHR41324">
    <property type="entry name" value="MEMBRANE PROTEIN-RELATED"/>
    <property type="match status" value="1"/>
</dbReference>